<dbReference type="OrthoDB" id="1797583at2"/>
<dbReference type="AlphaFoldDB" id="A0A1H8IZI7"/>
<keyword evidence="2" id="KW-1133">Transmembrane helix</keyword>
<evidence type="ECO:0000256" key="2">
    <source>
        <dbReference type="SAM" id="Phobius"/>
    </source>
</evidence>
<feature type="region of interest" description="Disordered" evidence="1">
    <location>
        <begin position="1"/>
        <end position="23"/>
    </location>
</feature>
<keyword evidence="2" id="KW-0812">Transmembrane</keyword>
<dbReference type="STRING" id="215200.SAMN05216454_11022"/>
<reference evidence="3 4" key="1">
    <citation type="submission" date="2016-10" db="EMBL/GenBank/DDBJ databases">
        <authorList>
            <person name="de Groot N.N."/>
        </authorList>
    </citation>
    <scope>NUCLEOTIDE SEQUENCE [LARGE SCALE GENOMIC DNA]</scope>
    <source>
        <strain evidence="3 4">Calf135</strain>
    </source>
</reference>
<keyword evidence="4" id="KW-1185">Reference proteome</keyword>
<protein>
    <recommendedName>
        <fullName evidence="5">DUF4358 domain-containing protein</fullName>
    </recommendedName>
</protein>
<name>A0A1H8IZI7_9FIRM</name>
<dbReference type="Pfam" id="PF14270">
    <property type="entry name" value="DUF4358"/>
    <property type="match status" value="1"/>
</dbReference>
<dbReference type="EMBL" id="FODF01000010">
    <property type="protein sequence ID" value="SEN73851.1"/>
    <property type="molecule type" value="Genomic_DNA"/>
</dbReference>
<evidence type="ECO:0000313" key="4">
    <source>
        <dbReference type="Proteomes" id="UP000199512"/>
    </source>
</evidence>
<organism evidence="3 4">
    <name type="scientific">Peptostreptococcus russellii</name>
    <dbReference type="NCBI Taxonomy" id="215200"/>
    <lineage>
        <taxon>Bacteria</taxon>
        <taxon>Bacillati</taxon>
        <taxon>Bacillota</taxon>
        <taxon>Clostridia</taxon>
        <taxon>Peptostreptococcales</taxon>
        <taxon>Peptostreptococcaceae</taxon>
        <taxon>Peptostreptococcus</taxon>
    </lineage>
</organism>
<keyword evidence="2" id="KW-0472">Membrane</keyword>
<proteinExistence type="predicted"/>
<dbReference type="RefSeq" id="WP_091975777.1">
    <property type="nucleotide sequence ID" value="NZ_FODF01000010.1"/>
</dbReference>
<evidence type="ECO:0000256" key="1">
    <source>
        <dbReference type="SAM" id="MobiDB-lite"/>
    </source>
</evidence>
<feature type="compositionally biased region" description="Basic and acidic residues" evidence="1">
    <location>
        <begin position="1"/>
        <end position="10"/>
    </location>
</feature>
<feature type="transmembrane region" description="Helical" evidence="2">
    <location>
        <begin position="54"/>
        <end position="72"/>
    </location>
</feature>
<gene>
    <name evidence="3" type="ORF">SAMN05216454_11022</name>
</gene>
<evidence type="ECO:0008006" key="5">
    <source>
        <dbReference type="Google" id="ProtNLM"/>
    </source>
</evidence>
<sequence length="202" mass="23030">MEKGKDKEKSNVSPTNYEHTARLRTVDIEKPKRMFNKKRLRPSIKTSPLYRKKYAILALIVLVAFIGAYQLVKVREINFTTLPENISRKIDGEDLERGNALTLRKLYSINDMEYDNFVLFAPKSNMVADEILVVKCKPGQADSVMAKIQNRIESQSNSFKNYAPAQYGIISSSELSKKGDYVYFISAKNTSAINKAIKDSYK</sequence>
<accession>A0A1H8IZI7</accession>
<evidence type="ECO:0000313" key="3">
    <source>
        <dbReference type="EMBL" id="SEN73851.1"/>
    </source>
</evidence>
<dbReference type="InterPro" id="IPR025648">
    <property type="entry name" value="DUF4358"/>
</dbReference>
<dbReference type="Proteomes" id="UP000199512">
    <property type="component" value="Unassembled WGS sequence"/>
</dbReference>